<dbReference type="HOGENOM" id="CLU_1413876_0_0_6"/>
<proteinExistence type="predicted"/>
<accession>A4BM80</accession>
<dbReference type="EMBL" id="AAOF01000001">
    <property type="protein sequence ID" value="EAR23418.1"/>
    <property type="molecule type" value="Genomic_DNA"/>
</dbReference>
<organism evidence="1 2">
    <name type="scientific">Nitrococcus mobilis Nb-231</name>
    <dbReference type="NCBI Taxonomy" id="314278"/>
    <lineage>
        <taxon>Bacteria</taxon>
        <taxon>Pseudomonadati</taxon>
        <taxon>Pseudomonadota</taxon>
        <taxon>Gammaproteobacteria</taxon>
        <taxon>Chromatiales</taxon>
        <taxon>Ectothiorhodospiraceae</taxon>
        <taxon>Nitrococcus</taxon>
    </lineage>
</organism>
<dbReference type="STRING" id="314278.NB231_16398"/>
<evidence type="ECO:0000313" key="2">
    <source>
        <dbReference type="Proteomes" id="UP000003374"/>
    </source>
</evidence>
<comment type="caution">
    <text evidence="1">The sequence shown here is derived from an EMBL/GenBank/DDBJ whole genome shotgun (WGS) entry which is preliminary data.</text>
</comment>
<evidence type="ECO:0000313" key="1">
    <source>
        <dbReference type="EMBL" id="EAR23418.1"/>
    </source>
</evidence>
<gene>
    <name evidence="1" type="ORF">NB231_16398</name>
</gene>
<name>A4BM80_9GAMM</name>
<dbReference type="RefSeq" id="WP_005004693.1">
    <property type="nucleotide sequence ID" value="NZ_CH672427.1"/>
</dbReference>
<sequence length="192" mass="22244">MPPYAWYLTAEGLLWHDDISKINWNVRIKNDTRAAIYLIGAEPRIDEKNIIQYQEALEGFTLHIKDYPEEKKKRIEDAATIFIKYLISMMEDMEQAFNYIIDHGTKFEFTMSERTQAIGKELAGFDGTEGLIKDSSLSYKALSEMYGDKQAAKLSKEQRRKMRGMIALMIEKSLNAKISRFKDIFGRAPNLN</sequence>
<protein>
    <submittedName>
        <fullName evidence="1">Uncharacterized protein</fullName>
    </submittedName>
</protein>
<dbReference type="AlphaFoldDB" id="A4BM80"/>
<dbReference type="Proteomes" id="UP000003374">
    <property type="component" value="Unassembled WGS sequence"/>
</dbReference>
<keyword evidence="2" id="KW-1185">Reference proteome</keyword>
<reference evidence="1 2" key="1">
    <citation type="submission" date="2006-02" db="EMBL/GenBank/DDBJ databases">
        <authorList>
            <person name="Waterbury J."/>
            <person name="Ferriera S."/>
            <person name="Johnson J."/>
            <person name="Kravitz S."/>
            <person name="Halpern A."/>
            <person name="Remington K."/>
            <person name="Beeson K."/>
            <person name="Tran B."/>
            <person name="Rogers Y.-H."/>
            <person name="Friedman R."/>
            <person name="Venter J.C."/>
        </authorList>
    </citation>
    <scope>NUCLEOTIDE SEQUENCE [LARGE SCALE GENOMIC DNA]</scope>
    <source>
        <strain evidence="1 2">Nb-231</strain>
    </source>
</reference>